<sequence>MHMTSLPLKSRPLVSLFHSRKNKQISQTTMELPNTNTQIFTLFIFLLFQLVPVVFTFPNIPNIINPLRAITQMQAQQIIPKHYLQPQSQSQFRPPPQPQPQPQPPETEQQQFLNAHNKVRAHVGLTPFVWDDTLASFALSWANRRIPDCRMIHSFGPYGENIFWGGRDHWTAEDAVRLWVKEHRFYDRRTNACLPERLCGHYTQIVWRNSTKLGCARVKCSTGGVFIMCNYDPPGNIMDRNPFAP</sequence>
<dbReference type="InterPro" id="IPR018244">
    <property type="entry name" value="Allrgn_V5/Tpx1_CS"/>
</dbReference>
<keyword evidence="2" id="KW-1133">Transmembrane helix</keyword>
<keyword evidence="2" id="KW-0812">Transmembrane</keyword>
<feature type="domain" description="SCP" evidence="3">
    <location>
        <begin position="107"/>
        <end position="239"/>
    </location>
</feature>
<name>A0A061DTL7_THECC</name>
<dbReference type="AlphaFoldDB" id="A0A061DTL7"/>
<dbReference type="InParanoid" id="A0A061DTL7"/>
<reference evidence="4 5" key="1">
    <citation type="journal article" date="2013" name="Genome Biol.">
        <title>The genome sequence of the most widely cultivated cacao type and its use to identify candidate genes regulating pod color.</title>
        <authorList>
            <person name="Motamayor J.C."/>
            <person name="Mockaitis K."/>
            <person name="Schmutz J."/>
            <person name="Haiminen N."/>
            <person name="Iii D.L."/>
            <person name="Cornejo O."/>
            <person name="Findley S.D."/>
            <person name="Zheng P."/>
            <person name="Utro F."/>
            <person name="Royaert S."/>
            <person name="Saski C."/>
            <person name="Jenkins J."/>
            <person name="Podicheti R."/>
            <person name="Zhao M."/>
            <person name="Scheffler B.E."/>
            <person name="Stack J.C."/>
            <person name="Feltus F.A."/>
            <person name="Mustiga G.M."/>
            <person name="Amores F."/>
            <person name="Phillips W."/>
            <person name="Marelli J.P."/>
            <person name="May G.D."/>
            <person name="Shapiro H."/>
            <person name="Ma J."/>
            <person name="Bustamante C.D."/>
            <person name="Schnell R.J."/>
            <person name="Main D."/>
            <person name="Gilbert D."/>
            <person name="Parida L."/>
            <person name="Kuhn D.N."/>
        </authorList>
    </citation>
    <scope>NUCLEOTIDE SEQUENCE [LARGE SCALE GENOMIC DNA]</scope>
    <source>
        <strain evidence="5">cv. Matina 1-6</strain>
    </source>
</reference>
<dbReference type="PRINTS" id="PR00837">
    <property type="entry name" value="V5TPXLIKE"/>
</dbReference>
<organism evidence="4 5">
    <name type="scientific">Theobroma cacao</name>
    <name type="common">Cacao</name>
    <name type="synonym">Cocoa</name>
    <dbReference type="NCBI Taxonomy" id="3641"/>
    <lineage>
        <taxon>Eukaryota</taxon>
        <taxon>Viridiplantae</taxon>
        <taxon>Streptophyta</taxon>
        <taxon>Embryophyta</taxon>
        <taxon>Tracheophyta</taxon>
        <taxon>Spermatophyta</taxon>
        <taxon>Magnoliopsida</taxon>
        <taxon>eudicotyledons</taxon>
        <taxon>Gunneridae</taxon>
        <taxon>Pentapetalae</taxon>
        <taxon>rosids</taxon>
        <taxon>malvids</taxon>
        <taxon>Malvales</taxon>
        <taxon>Malvaceae</taxon>
        <taxon>Byttnerioideae</taxon>
        <taxon>Theobroma</taxon>
    </lineage>
</organism>
<feature type="region of interest" description="Disordered" evidence="1">
    <location>
        <begin position="86"/>
        <end position="110"/>
    </location>
</feature>
<keyword evidence="5" id="KW-1185">Reference proteome</keyword>
<dbReference type="SMART" id="SM00198">
    <property type="entry name" value="SCP"/>
    <property type="match status" value="1"/>
</dbReference>
<dbReference type="HOGENOM" id="CLU_1135199_0_0_1"/>
<keyword evidence="2" id="KW-0472">Membrane</keyword>
<dbReference type="PROSITE" id="PS01009">
    <property type="entry name" value="CRISP_1"/>
    <property type="match status" value="1"/>
</dbReference>
<gene>
    <name evidence="4" type="ORF">TCM_005149</name>
</gene>
<evidence type="ECO:0000259" key="3">
    <source>
        <dbReference type="SMART" id="SM00198"/>
    </source>
</evidence>
<evidence type="ECO:0000313" key="4">
    <source>
        <dbReference type="EMBL" id="EOX95707.1"/>
    </source>
</evidence>
<dbReference type="Pfam" id="PF00188">
    <property type="entry name" value="CAP"/>
    <property type="match status" value="1"/>
</dbReference>
<feature type="transmembrane region" description="Helical" evidence="2">
    <location>
        <begin position="39"/>
        <end position="58"/>
    </location>
</feature>
<dbReference type="Proteomes" id="UP000026915">
    <property type="component" value="Chromosome 1"/>
</dbReference>
<feature type="compositionally biased region" description="Pro residues" evidence="1">
    <location>
        <begin position="93"/>
        <end position="105"/>
    </location>
</feature>
<dbReference type="InterPro" id="IPR014044">
    <property type="entry name" value="CAP_dom"/>
</dbReference>
<dbReference type="Gene3D" id="3.40.33.10">
    <property type="entry name" value="CAP"/>
    <property type="match status" value="1"/>
</dbReference>
<dbReference type="eggNOG" id="KOG3017">
    <property type="taxonomic scope" value="Eukaryota"/>
</dbReference>
<dbReference type="FunCoup" id="A0A061DTL7">
    <property type="interactions" value="80"/>
</dbReference>
<evidence type="ECO:0000256" key="1">
    <source>
        <dbReference type="SAM" id="MobiDB-lite"/>
    </source>
</evidence>
<evidence type="ECO:0000256" key="2">
    <source>
        <dbReference type="SAM" id="Phobius"/>
    </source>
</evidence>
<dbReference type="InterPro" id="IPR001283">
    <property type="entry name" value="CRISP-related"/>
</dbReference>
<protein>
    <submittedName>
        <fullName evidence="4">CAP, putative</fullName>
    </submittedName>
</protein>
<accession>A0A061DTL7</accession>
<proteinExistence type="predicted"/>
<dbReference type="GO" id="GO:0005615">
    <property type="term" value="C:extracellular space"/>
    <property type="evidence" value="ECO:0000318"/>
    <property type="project" value="GO_Central"/>
</dbReference>
<dbReference type="FunFam" id="3.40.33.10:FF:000004">
    <property type="entry name" value="CAP, cysteine-rich secretory protein, antigen 5"/>
    <property type="match status" value="1"/>
</dbReference>
<evidence type="ECO:0000313" key="5">
    <source>
        <dbReference type="Proteomes" id="UP000026915"/>
    </source>
</evidence>
<dbReference type="PROSITE" id="PS01010">
    <property type="entry name" value="CRISP_2"/>
    <property type="match status" value="1"/>
</dbReference>
<dbReference type="CDD" id="cd05381">
    <property type="entry name" value="CAP_PR-1"/>
    <property type="match status" value="1"/>
</dbReference>
<dbReference type="PANTHER" id="PTHR10334">
    <property type="entry name" value="CYSTEINE-RICH SECRETORY PROTEIN-RELATED"/>
    <property type="match status" value="1"/>
</dbReference>
<dbReference type="SUPFAM" id="SSF55797">
    <property type="entry name" value="PR-1-like"/>
    <property type="match status" value="1"/>
</dbReference>
<dbReference type="Gramene" id="EOX95707">
    <property type="protein sequence ID" value="EOX95707"/>
    <property type="gene ID" value="TCM_005149"/>
</dbReference>
<dbReference type="InterPro" id="IPR035940">
    <property type="entry name" value="CAP_sf"/>
</dbReference>
<dbReference type="EMBL" id="CM001879">
    <property type="protein sequence ID" value="EOX95707.1"/>
    <property type="molecule type" value="Genomic_DNA"/>
</dbReference>